<dbReference type="AlphaFoldDB" id="A0A6V7Q9K0"/>
<dbReference type="InterPro" id="IPR029044">
    <property type="entry name" value="Nucleotide-diphossugar_trans"/>
</dbReference>
<dbReference type="GO" id="GO:0000139">
    <property type="term" value="C:Golgi membrane"/>
    <property type="evidence" value="ECO:0007669"/>
    <property type="project" value="UniProtKB-SubCell"/>
</dbReference>
<sequence length="137" mass="14922">MMVVSGGRVFGTWPAAMVAGSRRRVVVEGPICRSSEVVGWFSKDVSSGTTNITKVSKPLKINISDFAFNSSILWDQERWGRPNSQPGVLQDSIMSVQKMITEDDVKLKGFLLVAPKSCCGTSTSQEPKLGIEAKDNK</sequence>
<proteinExistence type="inferred from homology"/>
<organism evidence="13">
    <name type="scientific">Ananas comosus var. bracteatus</name>
    <name type="common">red pineapple</name>
    <dbReference type="NCBI Taxonomy" id="296719"/>
    <lineage>
        <taxon>Eukaryota</taxon>
        <taxon>Viridiplantae</taxon>
        <taxon>Streptophyta</taxon>
        <taxon>Embryophyta</taxon>
        <taxon>Tracheophyta</taxon>
        <taxon>Spermatophyta</taxon>
        <taxon>Magnoliopsida</taxon>
        <taxon>Liliopsida</taxon>
        <taxon>Poales</taxon>
        <taxon>Bromeliaceae</taxon>
        <taxon>Bromelioideae</taxon>
        <taxon>Ananas</taxon>
    </lineage>
</organism>
<dbReference type="PANTHER" id="PTHR10896:SF59">
    <property type="entry name" value="BETA-1,4-XYLOSYLTRANSFERASE IRX9"/>
    <property type="match status" value="1"/>
</dbReference>
<evidence type="ECO:0000256" key="5">
    <source>
        <dbReference type="ARBA" id="ARBA00022692"/>
    </source>
</evidence>
<keyword evidence="6 12" id="KW-0735">Signal-anchor</keyword>
<keyword evidence="7" id="KW-1133">Transmembrane helix</keyword>
<keyword evidence="4 12" id="KW-0808">Transferase</keyword>
<reference evidence="13" key="1">
    <citation type="submission" date="2020-07" db="EMBL/GenBank/DDBJ databases">
        <authorList>
            <person name="Lin J."/>
        </authorList>
    </citation>
    <scope>NUCLEOTIDE SEQUENCE</scope>
</reference>
<name>A0A6V7Q9K0_ANACO</name>
<protein>
    <recommendedName>
        <fullName evidence="12">Glycosyltransferases</fullName>
        <ecNumber evidence="12">2.4.-.-</ecNumber>
    </recommendedName>
</protein>
<dbReference type="Gene3D" id="3.90.550.10">
    <property type="entry name" value="Spore Coat Polysaccharide Biosynthesis Protein SpsA, Chain A"/>
    <property type="match status" value="1"/>
</dbReference>
<evidence type="ECO:0000256" key="9">
    <source>
        <dbReference type="ARBA" id="ARBA00023136"/>
    </source>
</evidence>
<keyword evidence="3" id="KW-0328">Glycosyltransferase</keyword>
<keyword evidence="10" id="KW-0325">Glycoprotein</keyword>
<dbReference type="EC" id="2.4.-.-" evidence="12"/>
<evidence type="ECO:0000256" key="12">
    <source>
        <dbReference type="RuleBase" id="RU363127"/>
    </source>
</evidence>
<evidence type="ECO:0000256" key="6">
    <source>
        <dbReference type="ARBA" id="ARBA00022968"/>
    </source>
</evidence>
<dbReference type="GO" id="GO:0071555">
    <property type="term" value="P:cell wall organization"/>
    <property type="evidence" value="ECO:0007669"/>
    <property type="project" value="UniProtKB-KW"/>
</dbReference>
<dbReference type="GO" id="GO:0009834">
    <property type="term" value="P:plant-type secondary cell wall biogenesis"/>
    <property type="evidence" value="ECO:0007669"/>
    <property type="project" value="TreeGrafter"/>
</dbReference>
<evidence type="ECO:0000256" key="2">
    <source>
        <dbReference type="ARBA" id="ARBA00007706"/>
    </source>
</evidence>
<keyword evidence="8 12" id="KW-0333">Golgi apparatus</keyword>
<dbReference type="GO" id="GO:0015018">
    <property type="term" value="F:galactosylgalactosylxylosylprotein 3-beta-glucuronosyltransferase activity"/>
    <property type="evidence" value="ECO:0007669"/>
    <property type="project" value="InterPro"/>
</dbReference>
<keyword evidence="9" id="KW-0472">Membrane</keyword>
<dbReference type="Pfam" id="PF03360">
    <property type="entry name" value="Glyco_transf_43"/>
    <property type="match status" value="1"/>
</dbReference>
<evidence type="ECO:0000256" key="3">
    <source>
        <dbReference type="ARBA" id="ARBA00022676"/>
    </source>
</evidence>
<dbReference type="GO" id="GO:0010417">
    <property type="term" value="P:glucuronoxylan biosynthetic process"/>
    <property type="evidence" value="ECO:0007669"/>
    <property type="project" value="TreeGrafter"/>
</dbReference>
<dbReference type="InterPro" id="IPR005027">
    <property type="entry name" value="Glyco_trans_43"/>
</dbReference>
<evidence type="ECO:0000256" key="1">
    <source>
        <dbReference type="ARBA" id="ARBA00004323"/>
    </source>
</evidence>
<evidence type="ECO:0000256" key="7">
    <source>
        <dbReference type="ARBA" id="ARBA00022989"/>
    </source>
</evidence>
<evidence type="ECO:0000256" key="10">
    <source>
        <dbReference type="ARBA" id="ARBA00023180"/>
    </source>
</evidence>
<dbReference type="PANTHER" id="PTHR10896">
    <property type="entry name" value="GALACTOSYLGALACTOSYLXYLOSYLPROTEIN 3-BETA-GLUCURONOSYLTRANSFERASE BETA-1,3-GLUCURONYLTRANSFERASE"/>
    <property type="match status" value="1"/>
</dbReference>
<evidence type="ECO:0000256" key="8">
    <source>
        <dbReference type="ARBA" id="ARBA00023034"/>
    </source>
</evidence>
<evidence type="ECO:0000313" key="13">
    <source>
        <dbReference type="EMBL" id="CAD1839802.1"/>
    </source>
</evidence>
<dbReference type="SUPFAM" id="SSF53448">
    <property type="entry name" value="Nucleotide-diphospho-sugar transferases"/>
    <property type="match status" value="1"/>
</dbReference>
<dbReference type="GO" id="GO:0042285">
    <property type="term" value="F:xylosyltransferase activity"/>
    <property type="evidence" value="ECO:0007669"/>
    <property type="project" value="TreeGrafter"/>
</dbReference>
<dbReference type="EMBL" id="LR862134">
    <property type="protein sequence ID" value="CAD1839802.1"/>
    <property type="molecule type" value="Genomic_DNA"/>
</dbReference>
<keyword evidence="5" id="KW-0812">Transmembrane</keyword>
<keyword evidence="11 12" id="KW-0961">Cell wall biogenesis/degradation</keyword>
<accession>A0A6V7Q9K0</accession>
<evidence type="ECO:0000256" key="11">
    <source>
        <dbReference type="ARBA" id="ARBA00023316"/>
    </source>
</evidence>
<comment type="subcellular location">
    <subcellularLocation>
        <location evidence="1 12">Golgi apparatus membrane</location>
        <topology evidence="1 12">Single-pass type II membrane protein</topology>
    </subcellularLocation>
</comment>
<comment type="function">
    <text evidence="12">Involved in the synthesis of glucuronoxylan hemicellulose in secondary cell walls.</text>
</comment>
<comment type="similarity">
    <text evidence="2 12">Belongs to the glycosyltransferase 43 family.</text>
</comment>
<evidence type="ECO:0000256" key="4">
    <source>
        <dbReference type="ARBA" id="ARBA00022679"/>
    </source>
</evidence>
<gene>
    <name evidence="13" type="ORF">CB5_LOCUS23013</name>
</gene>